<dbReference type="AlphaFoldDB" id="A0A2C6KY07"/>
<accession>A0A2C6KY07</accession>
<reference evidence="1 2" key="1">
    <citation type="journal article" date="2017" name="Int. J. Parasitol.">
        <title>The genome of the protozoan parasite Cystoisospora suis and a reverse vaccinology approach to identify vaccine candidates.</title>
        <authorList>
            <person name="Palmieri N."/>
            <person name="Shrestha A."/>
            <person name="Ruttkowski B."/>
            <person name="Beck T."/>
            <person name="Vogl C."/>
            <person name="Tomley F."/>
            <person name="Blake D.P."/>
            <person name="Joachim A."/>
        </authorList>
    </citation>
    <scope>NUCLEOTIDE SEQUENCE [LARGE SCALE GENOMIC DNA]</scope>
    <source>
        <strain evidence="1 2">Wien I</strain>
    </source>
</reference>
<dbReference type="Proteomes" id="UP000221165">
    <property type="component" value="Unassembled WGS sequence"/>
</dbReference>
<evidence type="ECO:0000313" key="2">
    <source>
        <dbReference type="Proteomes" id="UP000221165"/>
    </source>
</evidence>
<comment type="caution">
    <text evidence="1">The sequence shown here is derived from an EMBL/GenBank/DDBJ whole genome shotgun (WGS) entry which is preliminary data.</text>
</comment>
<dbReference type="VEuPathDB" id="ToxoDB:CSUI_005318"/>
<sequence length="42" mass="4857">MWTTSIVGCPFYTTQTREGNRSLLSHSLRVFFCRLSYCPSPL</sequence>
<name>A0A2C6KY07_9APIC</name>
<keyword evidence="2" id="KW-1185">Reference proteome</keyword>
<dbReference type="RefSeq" id="XP_067922520.1">
    <property type="nucleotide sequence ID" value="XM_068065495.1"/>
</dbReference>
<protein>
    <submittedName>
        <fullName evidence="1">Uncharacterized protein</fullName>
    </submittedName>
</protein>
<dbReference type="EMBL" id="MIGC01002573">
    <property type="protein sequence ID" value="PHJ20834.1"/>
    <property type="molecule type" value="Genomic_DNA"/>
</dbReference>
<proteinExistence type="predicted"/>
<dbReference type="GeneID" id="94428706"/>
<gene>
    <name evidence="1" type="ORF">CSUI_005318</name>
</gene>
<evidence type="ECO:0000313" key="1">
    <source>
        <dbReference type="EMBL" id="PHJ20834.1"/>
    </source>
</evidence>
<organism evidence="1 2">
    <name type="scientific">Cystoisospora suis</name>
    <dbReference type="NCBI Taxonomy" id="483139"/>
    <lineage>
        <taxon>Eukaryota</taxon>
        <taxon>Sar</taxon>
        <taxon>Alveolata</taxon>
        <taxon>Apicomplexa</taxon>
        <taxon>Conoidasida</taxon>
        <taxon>Coccidia</taxon>
        <taxon>Eucoccidiorida</taxon>
        <taxon>Eimeriorina</taxon>
        <taxon>Sarcocystidae</taxon>
        <taxon>Cystoisospora</taxon>
    </lineage>
</organism>